<comment type="caution">
    <text evidence="1">The sequence shown here is derived from an EMBL/GenBank/DDBJ whole genome shotgun (WGS) entry which is preliminary data.</text>
</comment>
<sequence length="369" mass="41675">MGDSAVPGPAAGFRDREMELKQMTAGPDEPSGTTAAGDETTRTLFTLDAVKAELMDVDAMFRACMNWNYGHRDSRVWSLYEKNKISQWNATTDIDWDHDVRFGAELSEENGARLASFVVGEGSPVPRELLNRFRWEYQSWMVSQFLHGEQGALVTTARLVETVPDIDAKVYAAAQVADEARHVEAFARYVDEKLQDSYPINPGLRTLLHDLLSASDWDIVYLGMQVVVEGLAITAARLASSGFGDPVIRQITRMVAVDEARHIAFGVTALGGMYQEASTAELREREDFLMEAIHLMSRRFLLREIWERMELDVPLGLHFARTNPMMTAYRQLLFQQVIHVLRQLGLLSDRIRELLLAEALARPESLRTR</sequence>
<dbReference type="SUPFAM" id="SSF47240">
    <property type="entry name" value="Ferritin-like"/>
    <property type="match status" value="1"/>
</dbReference>
<reference evidence="2" key="1">
    <citation type="journal article" date="2019" name="Int. J. Syst. Evol. Microbiol.">
        <title>The Global Catalogue of Microorganisms (GCM) 10K type strain sequencing project: providing services to taxonomists for standard genome sequencing and annotation.</title>
        <authorList>
            <consortium name="The Broad Institute Genomics Platform"/>
            <consortium name="The Broad Institute Genome Sequencing Center for Infectious Disease"/>
            <person name="Wu L."/>
            <person name="Ma J."/>
        </authorList>
    </citation>
    <scope>NUCLEOTIDE SEQUENCE [LARGE SCALE GENOMIC DNA]</scope>
    <source>
        <strain evidence="2">JCM 4586</strain>
    </source>
</reference>
<evidence type="ECO:0008006" key="3">
    <source>
        <dbReference type="Google" id="ProtNLM"/>
    </source>
</evidence>
<dbReference type="InterPro" id="IPR009078">
    <property type="entry name" value="Ferritin-like_SF"/>
</dbReference>
<evidence type="ECO:0000313" key="2">
    <source>
        <dbReference type="Proteomes" id="UP000659223"/>
    </source>
</evidence>
<dbReference type="Pfam" id="PF11583">
    <property type="entry name" value="AurF"/>
    <property type="match status" value="1"/>
</dbReference>
<protein>
    <recommendedName>
        <fullName evidence="3">Ferritin-like domain-containing protein</fullName>
    </recommendedName>
</protein>
<dbReference type="EMBL" id="BMUT01000001">
    <property type="protein sequence ID" value="GGX62094.1"/>
    <property type="molecule type" value="Genomic_DNA"/>
</dbReference>
<dbReference type="Gene3D" id="1.10.620.20">
    <property type="entry name" value="Ribonucleotide Reductase, subunit A"/>
    <property type="match status" value="1"/>
</dbReference>
<organism evidence="1 2">
    <name type="scientific">Streptomyces hiroshimensis</name>
    <dbReference type="NCBI Taxonomy" id="66424"/>
    <lineage>
        <taxon>Bacteria</taxon>
        <taxon>Bacillati</taxon>
        <taxon>Actinomycetota</taxon>
        <taxon>Actinomycetes</taxon>
        <taxon>Kitasatosporales</taxon>
        <taxon>Streptomycetaceae</taxon>
        <taxon>Streptomyces</taxon>
    </lineage>
</organism>
<accession>A0ABQ2Y3M2</accession>
<evidence type="ECO:0000313" key="1">
    <source>
        <dbReference type="EMBL" id="GGX62094.1"/>
    </source>
</evidence>
<dbReference type="InterPro" id="IPR025859">
    <property type="entry name" value="AurF/CmlI"/>
</dbReference>
<gene>
    <name evidence="1" type="ORF">GCM10010324_03510</name>
</gene>
<dbReference type="CDD" id="cd00657">
    <property type="entry name" value="Ferritin_like"/>
    <property type="match status" value="1"/>
</dbReference>
<proteinExistence type="predicted"/>
<dbReference type="InterPro" id="IPR012348">
    <property type="entry name" value="RNR-like"/>
</dbReference>
<keyword evidence="2" id="KW-1185">Reference proteome</keyword>
<name>A0ABQ2Y3M2_9ACTN</name>
<dbReference type="Proteomes" id="UP000659223">
    <property type="component" value="Unassembled WGS sequence"/>
</dbReference>